<feature type="transmembrane region" description="Helical" evidence="8">
    <location>
        <begin position="412"/>
        <end position="432"/>
    </location>
</feature>
<dbReference type="EMBL" id="SNZR01000011">
    <property type="protein sequence ID" value="TDR93855.1"/>
    <property type="molecule type" value="Genomic_DNA"/>
</dbReference>
<dbReference type="RefSeq" id="WP_133768819.1">
    <property type="nucleotide sequence ID" value="NZ_SNZR01000011.1"/>
</dbReference>
<dbReference type="PANTHER" id="PTHR33908">
    <property type="entry name" value="MANNOSYLTRANSFERASE YKCB-RELATED"/>
    <property type="match status" value="1"/>
</dbReference>
<evidence type="ECO:0000256" key="1">
    <source>
        <dbReference type="ARBA" id="ARBA00004651"/>
    </source>
</evidence>
<sequence>MPGIAATSQTLSGRATSWSERLLAFIEGSHARAAAALLLLSLVCFLPGFVTLQPMDRDEPRFAQASKQMVETGDYVDIRFQDEPRYKKPIGIHWMQVASVKLAEATGLPEARTTIAVYRVPSLLGALAAVLLTYWAALAFAGRREAFVAAALMATSLILMIEARLAKTDAMLLACCVAAMGALARAWLARGLERQPLSTVVIFWLAIGIGILIKGPMVVMFTGLAALVLSLRERSLRWLGGLRPWLGLVFVLLAVVPWFAAIAWKSGGEFYRLAVGDDMLGKVVEGQQKHGAPPGFYIVAYFATFWPGAIWAVGALPLVLRERREDWACFLIAWVVPAWLIFEAVPTKLPHYVMPLYPALAIATVIAVSRGFSGPWRWGAKLGFGALPLVAIGLTTVVTLGPWWLDGRLPEFGLPLMVAGCLVSLWAWYLFVRAEVTRSLLASIAASVLMSVGVFGLAQPVLDSLRLSGRAAALARTAPCADPAVATLGYREPSLVFLVGTSLEMVESADQAAAFATGPGCRVTIVEERFISDFRDALQKRQVTHLEALGRIRGFNINGGRRQELGLYRVPR</sequence>
<evidence type="ECO:0000256" key="4">
    <source>
        <dbReference type="ARBA" id="ARBA00022679"/>
    </source>
</evidence>
<dbReference type="Proteomes" id="UP000295122">
    <property type="component" value="Unassembled WGS sequence"/>
</dbReference>
<feature type="transmembrane region" description="Helical" evidence="8">
    <location>
        <begin position="122"/>
        <end position="140"/>
    </location>
</feature>
<reference evidence="10 11" key="1">
    <citation type="submission" date="2019-03" db="EMBL/GenBank/DDBJ databases">
        <title>Genomic Encyclopedia of Type Strains, Phase IV (KMG-IV): sequencing the most valuable type-strain genomes for metagenomic binning, comparative biology and taxonomic classification.</title>
        <authorList>
            <person name="Goeker M."/>
        </authorList>
    </citation>
    <scope>NUCLEOTIDE SEQUENCE [LARGE SCALE GENOMIC DNA]</scope>
    <source>
        <strain evidence="10 11">DSM 25903</strain>
    </source>
</reference>
<feature type="transmembrane region" description="Helical" evidence="8">
    <location>
        <begin position="327"/>
        <end position="346"/>
    </location>
</feature>
<dbReference type="Pfam" id="PF13231">
    <property type="entry name" value="PMT_2"/>
    <property type="match status" value="1"/>
</dbReference>
<keyword evidence="5 8" id="KW-0812">Transmembrane</keyword>
<feature type="transmembrane region" description="Helical" evidence="8">
    <location>
        <begin position="296"/>
        <end position="320"/>
    </location>
</feature>
<keyword evidence="6 8" id="KW-1133">Transmembrane helix</keyword>
<evidence type="ECO:0000256" key="3">
    <source>
        <dbReference type="ARBA" id="ARBA00022676"/>
    </source>
</evidence>
<feature type="transmembrane region" description="Helical" evidence="8">
    <location>
        <begin position="242"/>
        <end position="264"/>
    </location>
</feature>
<comment type="subcellular location">
    <subcellularLocation>
        <location evidence="1">Cell membrane</location>
        <topology evidence="1">Multi-pass membrane protein</topology>
    </subcellularLocation>
</comment>
<dbReference type="PANTHER" id="PTHR33908:SF3">
    <property type="entry name" value="UNDECAPRENYL PHOSPHATE-ALPHA-4-AMINO-4-DEOXY-L-ARABINOSE ARABINOSYL TRANSFERASE"/>
    <property type="match status" value="1"/>
</dbReference>
<feature type="transmembrane region" description="Helical" evidence="8">
    <location>
        <begin position="352"/>
        <end position="372"/>
    </location>
</feature>
<comment type="caution">
    <text evidence="10">The sequence shown here is derived from an EMBL/GenBank/DDBJ whole genome shotgun (WGS) entry which is preliminary data.</text>
</comment>
<dbReference type="AlphaFoldDB" id="A0A4R7C955"/>
<keyword evidence="4 10" id="KW-0808">Transferase</keyword>
<keyword evidence="3" id="KW-0328">Glycosyltransferase</keyword>
<feature type="transmembrane region" description="Helical" evidence="8">
    <location>
        <begin position="384"/>
        <end position="405"/>
    </location>
</feature>
<dbReference type="GO" id="GO:0016763">
    <property type="term" value="F:pentosyltransferase activity"/>
    <property type="evidence" value="ECO:0007669"/>
    <property type="project" value="TreeGrafter"/>
</dbReference>
<dbReference type="GO" id="GO:0005886">
    <property type="term" value="C:plasma membrane"/>
    <property type="evidence" value="ECO:0007669"/>
    <property type="project" value="UniProtKB-SubCell"/>
</dbReference>
<evidence type="ECO:0000256" key="6">
    <source>
        <dbReference type="ARBA" id="ARBA00022989"/>
    </source>
</evidence>
<feature type="transmembrane region" description="Helical" evidence="8">
    <location>
        <begin position="439"/>
        <end position="458"/>
    </location>
</feature>
<accession>A0A4R7C955</accession>
<gene>
    <name evidence="10" type="ORF">EV668_1124</name>
</gene>
<keyword evidence="11" id="KW-1185">Reference proteome</keyword>
<evidence type="ECO:0000256" key="7">
    <source>
        <dbReference type="ARBA" id="ARBA00023136"/>
    </source>
</evidence>
<feature type="transmembrane region" description="Helical" evidence="8">
    <location>
        <begin position="146"/>
        <end position="163"/>
    </location>
</feature>
<feature type="transmembrane region" description="Helical" evidence="8">
    <location>
        <begin position="33"/>
        <end position="52"/>
    </location>
</feature>
<feature type="transmembrane region" description="Helical" evidence="8">
    <location>
        <begin position="170"/>
        <end position="189"/>
    </location>
</feature>
<feature type="domain" description="Glycosyltransferase RgtA/B/C/D-like" evidence="9">
    <location>
        <begin position="87"/>
        <end position="258"/>
    </location>
</feature>
<name>A0A4R7C955_9HYPH</name>
<dbReference type="OrthoDB" id="9810951at2"/>
<dbReference type="InterPro" id="IPR038731">
    <property type="entry name" value="RgtA/B/C-like"/>
</dbReference>
<evidence type="ECO:0000256" key="2">
    <source>
        <dbReference type="ARBA" id="ARBA00022475"/>
    </source>
</evidence>
<keyword evidence="7 8" id="KW-0472">Membrane</keyword>
<feature type="transmembrane region" description="Helical" evidence="8">
    <location>
        <begin position="201"/>
        <end position="230"/>
    </location>
</feature>
<protein>
    <submittedName>
        <fullName evidence="10">4-amino-4-deoxy-L-arabinose transferase-like glycosyltransferase</fullName>
    </submittedName>
</protein>
<evidence type="ECO:0000256" key="5">
    <source>
        <dbReference type="ARBA" id="ARBA00022692"/>
    </source>
</evidence>
<evidence type="ECO:0000259" key="9">
    <source>
        <dbReference type="Pfam" id="PF13231"/>
    </source>
</evidence>
<organism evidence="10 11">
    <name type="scientific">Enterovirga rhinocerotis</name>
    <dbReference type="NCBI Taxonomy" id="1339210"/>
    <lineage>
        <taxon>Bacteria</taxon>
        <taxon>Pseudomonadati</taxon>
        <taxon>Pseudomonadota</taxon>
        <taxon>Alphaproteobacteria</taxon>
        <taxon>Hyphomicrobiales</taxon>
        <taxon>Methylobacteriaceae</taxon>
        <taxon>Enterovirga</taxon>
    </lineage>
</organism>
<dbReference type="GO" id="GO:0009103">
    <property type="term" value="P:lipopolysaccharide biosynthetic process"/>
    <property type="evidence" value="ECO:0007669"/>
    <property type="project" value="TreeGrafter"/>
</dbReference>
<dbReference type="GO" id="GO:0010041">
    <property type="term" value="P:response to iron(III) ion"/>
    <property type="evidence" value="ECO:0007669"/>
    <property type="project" value="TreeGrafter"/>
</dbReference>
<proteinExistence type="predicted"/>
<evidence type="ECO:0000313" key="10">
    <source>
        <dbReference type="EMBL" id="TDR93855.1"/>
    </source>
</evidence>
<evidence type="ECO:0000313" key="11">
    <source>
        <dbReference type="Proteomes" id="UP000295122"/>
    </source>
</evidence>
<evidence type="ECO:0000256" key="8">
    <source>
        <dbReference type="SAM" id="Phobius"/>
    </source>
</evidence>
<keyword evidence="2" id="KW-1003">Cell membrane</keyword>
<dbReference type="InterPro" id="IPR050297">
    <property type="entry name" value="LipidA_mod_glycosyltrf_83"/>
</dbReference>